<keyword evidence="4" id="KW-1185">Reference proteome</keyword>
<dbReference type="AlphaFoldDB" id="A0A1N6ISH7"/>
<organism evidence="3 4">
    <name type="scientific">Halodesulfovibrio marinisediminis DSM 17456</name>
    <dbReference type="NCBI Taxonomy" id="1121457"/>
    <lineage>
        <taxon>Bacteria</taxon>
        <taxon>Pseudomonadati</taxon>
        <taxon>Thermodesulfobacteriota</taxon>
        <taxon>Desulfovibrionia</taxon>
        <taxon>Desulfovibrionales</taxon>
        <taxon>Desulfovibrionaceae</taxon>
        <taxon>Halodesulfovibrio</taxon>
    </lineage>
</organism>
<dbReference type="InterPro" id="IPR048760">
    <property type="entry name" value="VP0354-like_sensor_dom"/>
</dbReference>
<gene>
    <name evidence="3" type="ORF">SAMN02745161_2885</name>
</gene>
<keyword evidence="1" id="KW-1133">Transmembrane helix</keyword>
<dbReference type="PANTHER" id="PTHR46663:SF2">
    <property type="entry name" value="GGDEF DOMAIN-CONTAINING PROTEIN"/>
    <property type="match status" value="1"/>
</dbReference>
<dbReference type="InterPro" id="IPR052163">
    <property type="entry name" value="DGC-Regulatory_Protein"/>
</dbReference>
<dbReference type="STRING" id="1121457.SAMN02745161_2885"/>
<dbReference type="CDD" id="cd01949">
    <property type="entry name" value="GGDEF"/>
    <property type="match status" value="1"/>
</dbReference>
<dbReference type="OrthoDB" id="5413461at2"/>
<evidence type="ECO:0000259" key="2">
    <source>
        <dbReference type="PROSITE" id="PS50887"/>
    </source>
</evidence>
<dbReference type="Pfam" id="PF00990">
    <property type="entry name" value="GGDEF"/>
    <property type="match status" value="1"/>
</dbReference>
<dbReference type="FunFam" id="3.30.70.270:FF:000001">
    <property type="entry name" value="Diguanylate cyclase domain protein"/>
    <property type="match status" value="1"/>
</dbReference>
<dbReference type="InterPro" id="IPR029151">
    <property type="entry name" value="Sensor-like_sf"/>
</dbReference>
<evidence type="ECO:0000313" key="4">
    <source>
        <dbReference type="Proteomes" id="UP000184694"/>
    </source>
</evidence>
<proteinExistence type="predicted"/>
<accession>A0A1N6ISH7</accession>
<name>A0A1N6ISH7_9BACT</name>
<dbReference type="RefSeq" id="WP_074217645.1">
    <property type="nucleotide sequence ID" value="NZ_FSRG01000007.1"/>
</dbReference>
<dbReference type="Proteomes" id="UP000184694">
    <property type="component" value="Unassembled WGS sequence"/>
</dbReference>
<keyword evidence="1" id="KW-0472">Membrane</keyword>
<dbReference type="GO" id="GO:0003824">
    <property type="term" value="F:catalytic activity"/>
    <property type="evidence" value="ECO:0007669"/>
    <property type="project" value="UniProtKB-ARBA"/>
</dbReference>
<evidence type="ECO:0000256" key="1">
    <source>
        <dbReference type="SAM" id="Phobius"/>
    </source>
</evidence>
<evidence type="ECO:0000313" key="3">
    <source>
        <dbReference type="EMBL" id="SIO34982.1"/>
    </source>
</evidence>
<reference evidence="4" key="1">
    <citation type="submission" date="2016-11" db="EMBL/GenBank/DDBJ databases">
        <authorList>
            <person name="Varghese N."/>
            <person name="Submissions S."/>
        </authorList>
    </citation>
    <scope>NUCLEOTIDE SEQUENCE [LARGE SCALE GENOMIC DNA]</scope>
    <source>
        <strain evidence="4">DSM 17456</strain>
    </source>
</reference>
<dbReference type="Gene3D" id="3.30.70.270">
    <property type="match status" value="1"/>
</dbReference>
<dbReference type="InterPro" id="IPR000160">
    <property type="entry name" value="GGDEF_dom"/>
</dbReference>
<dbReference type="InterPro" id="IPR029787">
    <property type="entry name" value="Nucleotide_cyclase"/>
</dbReference>
<dbReference type="PANTHER" id="PTHR46663">
    <property type="entry name" value="DIGUANYLATE CYCLASE DGCT-RELATED"/>
    <property type="match status" value="1"/>
</dbReference>
<keyword evidence="1" id="KW-0812">Transmembrane</keyword>
<dbReference type="InterPro" id="IPR043128">
    <property type="entry name" value="Rev_trsase/Diguanyl_cyclase"/>
</dbReference>
<dbReference type="SUPFAM" id="SSF103190">
    <property type="entry name" value="Sensory domain-like"/>
    <property type="match status" value="2"/>
</dbReference>
<dbReference type="SMART" id="SM00267">
    <property type="entry name" value="GGDEF"/>
    <property type="match status" value="1"/>
</dbReference>
<feature type="domain" description="GGDEF" evidence="2">
    <location>
        <begin position="399"/>
        <end position="533"/>
    </location>
</feature>
<dbReference type="Pfam" id="PF21623">
    <property type="entry name" value="HK_sensor_dom_bact"/>
    <property type="match status" value="1"/>
</dbReference>
<feature type="transmembrane region" description="Helical" evidence="1">
    <location>
        <begin position="12"/>
        <end position="32"/>
    </location>
</feature>
<dbReference type="NCBIfam" id="TIGR00254">
    <property type="entry name" value="GGDEF"/>
    <property type="match status" value="1"/>
</dbReference>
<dbReference type="SUPFAM" id="SSF55073">
    <property type="entry name" value="Nucleotide cyclase"/>
    <property type="match status" value="1"/>
</dbReference>
<sequence length="540" mass="61074">MRWRLNSSLFKAFCIISVACCYVVFLVITAIYQDKVTGKEELVRVDQNRAVSIRQYSLVEDFSVPFADVRILADILSYRMSDNAVSRDDVLQVLYAFAENKRGYGQVRFLDATGYEKVRINREHGQIRVVPQDELQLKAHREYVKAAMRLGAGDVYVSPLDLNIENNKIEVPYVPVIRFVTPVINAAGVRVGFVVLNFYASEMLEHFQEAASDTLSNAMLLNAQGYWLVSDDKDACWAFMFEKDDNTASNKTLAATYPIIWEQTQKGASGQIRNGDGLFTWRTVTPSFAIFPNLDKGRHVEPPVAVSPYKWVVMQHVSEEKLTALKDDVFTTCVWGWIVLSAIAVSTLWFTLLIIQQGQEHREELEELAHNDWLTGLSNLRHMFSRLEEACEKSRISNVPFFVLYIDLDDFKFVNDRYGHEAGNIVLRHVASVLRKNVRLTDTVARIGGDEYVILLENMPGSDKAEEIAFNILTSFQEPVILECGSEVYVKASIGIAGWSSDISGADDLMKRADVAMYDSKNEGKNTISIYSEQDDDIAI</sequence>
<dbReference type="EMBL" id="FSRG01000007">
    <property type="protein sequence ID" value="SIO34982.1"/>
    <property type="molecule type" value="Genomic_DNA"/>
</dbReference>
<dbReference type="Gene3D" id="3.30.450.20">
    <property type="entry name" value="PAS domain"/>
    <property type="match status" value="2"/>
</dbReference>
<dbReference type="PROSITE" id="PS50887">
    <property type="entry name" value="GGDEF"/>
    <property type="match status" value="1"/>
</dbReference>
<protein>
    <submittedName>
        <fullName evidence="3">Diguanylate cyclase (GGDEF) domain-containing protein</fullName>
    </submittedName>
</protein>